<dbReference type="GeneID" id="11517007"/>
<keyword evidence="2" id="KW-1185">Reference proteome</keyword>
<gene>
    <name evidence="1" type="ORF">THITE_2141802</name>
</gene>
<proteinExistence type="predicted"/>
<dbReference type="OrthoDB" id="3223416at2759"/>
<dbReference type="EMBL" id="CP003009">
    <property type="protein sequence ID" value="AEO63756.1"/>
    <property type="molecule type" value="Genomic_DNA"/>
</dbReference>
<name>G2QUW1_THETT</name>
<reference evidence="1 2" key="1">
    <citation type="journal article" date="2011" name="Nat. Biotechnol.">
        <title>Comparative genomic analysis of the thermophilic biomass-degrading fungi Myceliophthora thermophila and Thielavia terrestris.</title>
        <authorList>
            <person name="Berka R.M."/>
            <person name="Grigoriev I.V."/>
            <person name="Otillar R."/>
            <person name="Salamov A."/>
            <person name="Grimwood J."/>
            <person name="Reid I."/>
            <person name="Ishmael N."/>
            <person name="John T."/>
            <person name="Darmond C."/>
            <person name="Moisan M.-C."/>
            <person name="Henrissat B."/>
            <person name="Coutinho P.M."/>
            <person name="Lombard V."/>
            <person name="Natvig D.O."/>
            <person name="Lindquist E."/>
            <person name="Schmutz J."/>
            <person name="Lucas S."/>
            <person name="Harris P."/>
            <person name="Powlowski J."/>
            <person name="Bellemare A."/>
            <person name="Taylor D."/>
            <person name="Butler G."/>
            <person name="de Vries R.P."/>
            <person name="Allijn I.E."/>
            <person name="van den Brink J."/>
            <person name="Ushinsky S."/>
            <person name="Storms R."/>
            <person name="Powell A.J."/>
            <person name="Paulsen I.T."/>
            <person name="Elbourne L.D.H."/>
            <person name="Baker S.E."/>
            <person name="Magnuson J."/>
            <person name="LaBoissiere S."/>
            <person name="Clutterbuck A.J."/>
            <person name="Martinez D."/>
            <person name="Wogulis M."/>
            <person name="de Leon A.L."/>
            <person name="Rey M.W."/>
            <person name="Tsang A."/>
        </authorList>
    </citation>
    <scope>NUCLEOTIDE SEQUENCE [LARGE SCALE GENOMIC DNA]</scope>
    <source>
        <strain evidence="2">ATCC 38088 / NRRL 8126</strain>
    </source>
</reference>
<accession>G2QUW1</accession>
<dbReference type="AlphaFoldDB" id="G2QUW1"/>
<evidence type="ECO:0000313" key="1">
    <source>
        <dbReference type="EMBL" id="AEO63756.1"/>
    </source>
</evidence>
<dbReference type="Proteomes" id="UP000008181">
    <property type="component" value="Chromosome 1"/>
</dbReference>
<dbReference type="KEGG" id="ttt:THITE_2141802"/>
<sequence>MKGQGILVSLGLSHVAVTRDVRPLSITALSSRHGYSVLECWRLASTPVDYMSAANYLLGNTAEAVWSRIEPRTSVGEAWAPHVQITAPRPESGPGSVNGSVCPASALNNGRNRPKTEVAYGMPGTVQSSVLIAADLKSASIIAGHFTEFPSNEPTILVQVPFANNRAPQHTVLHGGPCR</sequence>
<evidence type="ECO:0000313" key="2">
    <source>
        <dbReference type="Proteomes" id="UP000008181"/>
    </source>
</evidence>
<protein>
    <submittedName>
        <fullName evidence="1">Uncharacterized protein</fullName>
    </submittedName>
</protein>
<dbReference type="RefSeq" id="XP_003650092.1">
    <property type="nucleotide sequence ID" value="XM_003650044.1"/>
</dbReference>
<dbReference type="eggNOG" id="ENOG502SUKK">
    <property type="taxonomic scope" value="Eukaryota"/>
</dbReference>
<organism evidence="1 2">
    <name type="scientific">Thermothielavioides terrestris (strain ATCC 38088 / NRRL 8126)</name>
    <name type="common">Thielavia terrestris</name>
    <dbReference type="NCBI Taxonomy" id="578455"/>
    <lineage>
        <taxon>Eukaryota</taxon>
        <taxon>Fungi</taxon>
        <taxon>Dikarya</taxon>
        <taxon>Ascomycota</taxon>
        <taxon>Pezizomycotina</taxon>
        <taxon>Sordariomycetes</taxon>
        <taxon>Sordariomycetidae</taxon>
        <taxon>Sordariales</taxon>
        <taxon>Chaetomiaceae</taxon>
        <taxon>Thermothielavioides</taxon>
        <taxon>Thermothielavioides terrestris</taxon>
    </lineage>
</organism>
<dbReference type="HOGENOM" id="CLU_062260_1_0_1"/>